<feature type="transmembrane region" description="Helical" evidence="1">
    <location>
        <begin position="48"/>
        <end position="72"/>
    </location>
</feature>
<dbReference type="AlphaFoldDB" id="G9QHJ9"/>
<keyword evidence="1" id="KW-0472">Membrane</keyword>
<feature type="transmembrane region" description="Helical" evidence="1">
    <location>
        <begin position="208"/>
        <end position="233"/>
    </location>
</feature>
<evidence type="ECO:0000313" key="3">
    <source>
        <dbReference type="EMBL" id="EHL79377.1"/>
    </source>
</evidence>
<dbReference type="RefSeq" id="WP_003352673.1">
    <property type="nucleotide sequence ID" value="NZ_JH414740.1"/>
</dbReference>
<reference evidence="3 4" key="1">
    <citation type="submission" date="2011-09" db="EMBL/GenBank/DDBJ databases">
        <title>The Genome Sequence of Bacillus smithii 7_3_47FAA.</title>
        <authorList>
            <consortium name="The Broad Institute Genome Sequencing Platform"/>
            <person name="Earl A."/>
            <person name="Ward D."/>
            <person name="Feldgarden M."/>
            <person name="Gevers D."/>
            <person name="Daigneault M."/>
            <person name="Strauss J."/>
            <person name="Allen-Vercoe E."/>
            <person name="Young S.K."/>
            <person name="Zeng Q."/>
            <person name="Gargeya S."/>
            <person name="Fitzgerald M."/>
            <person name="Haas B."/>
            <person name="Abouelleil A."/>
            <person name="Alvarado L."/>
            <person name="Arachchi H.M."/>
            <person name="Berlin A."/>
            <person name="Brown A."/>
            <person name="Chapman S.B."/>
            <person name="Chen Z."/>
            <person name="Dunbar C."/>
            <person name="Freedman E."/>
            <person name="Gearin G."/>
            <person name="Goldberg J."/>
            <person name="Griggs A."/>
            <person name="Gujja S."/>
            <person name="Heiman D."/>
            <person name="Howarth C."/>
            <person name="Larson L."/>
            <person name="Lui A."/>
            <person name="MacDonald P.J.P."/>
            <person name="Montmayeur A."/>
            <person name="Murphy C."/>
            <person name="Neiman D."/>
            <person name="Pearson M."/>
            <person name="Priest M."/>
            <person name="Roberts A."/>
            <person name="Saif S."/>
            <person name="Shea T."/>
            <person name="Shenoy N."/>
            <person name="Sisk P."/>
            <person name="Stolte C."/>
            <person name="Sykes S."/>
            <person name="Wortman J."/>
            <person name="Nusbaum C."/>
            <person name="Birren B."/>
        </authorList>
    </citation>
    <scope>NUCLEOTIDE SEQUENCE [LARGE SCALE GENOMIC DNA]</scope>
    <source>
        <strain evidence="3 4">7_3_47FAA</strain>
    </source>
</reference>
<feature type="transmembrane region" description="Helical" evidence="1">
    <location>
        <begin position="12"/>
        <end position="36"/>
    </location>
</feature>
<dbReference type="Pfam" id="PF02517">
    <property type="entry name" value="Rce1-like"/>
    <property type="match status" value="1"/>
</dbReference>
<feature type="transmembrane region" description="Helical" evidence="1">
    <location>
        <begin position="145"/>
        <end position="169"/>
    </location>
</feature>
<dbReference type="InterPro" id="IPR003675">
    <property type="entry name" value="Rce1/LyrA-like_dom"/>
</dbReference>
<gene>
    <name evidence="3" type="ORF">HMPREF1015_01258</name>
</gene>
<organism evidence="3 4">
    <name type="scientific">Bacillus smithii 7_3_47FAA</name>
    <dbReference type="NCBI Taxonomy" id="665952"/>
    <lineage>
        <taxon>Bacteria</taxon>
        <taxon>Bacillati</taxon>
        <taxon>Bacillota</taxon>
        <taxon>Bacilli</taxon>
        <taxon>Bacillales</taxon>
        <taxon>Bacillaceae</taxon>
        <taxon>Bacillus</taxon>
    </lineage>
</organism>
<comment type="caution">
    <text evidence="3">The sequence shown here is derived from an EMBL/GenBank/DDBJ whole genome shotgun (WGS) entry which is preliminary data.</text>
</comment>
<evidence type="ECO:0000259" key="2">
    <source>
        <dbReference type="Pfam" id="PF02517"/>
    </source>
</evidence>
<accession>G9QHJ9</accession>
<proteinExistence type="predicted"/>
<feature type="domain" description="CAAX prenyl protease 2/Lysostaphin resistance protein A-like" evidence="2">
    <location>
        <begin position="137"/>
        <end position="248"/>
    </location>
</feature>
<keyword evidence="1" id="KW-1133">Transmembrane helix</keyword>
<keyword evidence="4" id="KW-1185">Reference proteome</keyword>
<name>G9QHJ9_9BACI</name>
<protein>
    <recommendedName>
        <fullName evidence="2">CAAX prenyl protease 2/Lysostaphin resistance protein A-like domain-containing protein</fullName>
    </recommendedName>
</protein>
<dbReference type="Proteomes" id="UP000011747">
    <property type="component" value="Unassembled WGS sequence"/>
</dbReference>
<dbReference type="GO" id="GO:0080120">
    <property type="term" value="P:CAAX-box protein maturation"/>
    <property type="evidence" value="ECO:0007669"/>
    <property type="project" value="UniProtKB-ARBA"/>
</dbReference>
<dbReference type="HOGENOM" id="CLU_082370_0_0_9"/>
<feature type="transmembrane region" description="Helical" evidence="1">
    <location>
        <begin position="103"/>
        <end position="125"/>
    </location>
</feature>
<keyword evidence="1" id="KW-0812">Transmembrane</keyword>
<feature type="transmembrane region" description="Helical" evidence="1">
    <location>
        <begin position="181"/>
        <end position="202"/>
    </location>
</feature>
<evidence type="ECO:0000256" key="1">
    <source>
        <dbReference type="SAM" id="Phobius"/>
    </source>
</evidence>
<evidence type="ECO:0000313" key="4">
    <source>
        <dbReference type="Proteomes" id="UP000011747"/>
    </source>
</evidence>
<dbReference type="GO" id="GO:0004175">
    <property type="term" value="F:endopeptidase activity"/>
    <property type="evidence" value="ECO:0007669"/>
    <property type="project" value="UniProtKB-ARBA"/>
</dbReference>
<dbReference type="EMBL" id="ACWF01000016">
    <property type="protein sequence ID" value="EHL79377.1"/>
    <property type="molecule type" value="Genomic_DNA"/>
</dbReference>
<sequence>MSAKLFWKQFWVLFTFSLIGVFMIIPTIEITLSQVLKDIPNKPDLPLAVLAGLSLINPIILLIVAIVIAIFLTPRLGLKSHIVENMARKTKLWPSLRSDINQAIMLGMTVTVIYYLFDLIFQQWLPSSFHLNTQSRSLVVTLGGIFYGGISEEIMMRWGLMSFVAWMGWRFFQHGKNRPKPWIMWLSILISSLLFGVAHLGANTVLAPLTWFIFCRMMLLNGIAGIVFGWLFWKRSLEAAMMAHATVHIVITKMVWLKAMV</sequence>
<dbReference type="PATRIC" id="fig|665952.3.peg.404"/>